<dbReference type="Proteomes" id="UP000278143">
    <property type="component" value="Unassembled WGS sequence"/>
</dbReference>
<dbReference type="AlphaFoldDB" id="A0A4P9YT65"/>
<protein>
    <submittedName>
        <fullName evidence="2">Uncharacterized protein</fullName>
    </submittedName>
</protein>
<evidence type="ECO:0000256" key="1">
    <source>
        <dbReference type="SAM" id="MobiDB-lite"/>
    </source>
</evidence>
<evidence type="ECO:0000313" key="3">
    <source>
        <dbReference type="Proteomes" id="UP000278143"/>
    </source>
</evidence>
<reference evidence="3" key="1">
    <citation type="journal article" date="2018" name="Nat. Microbiol.">
        <title>Leveraging single-cell genomics to expand the fungal tree of life.</title>
        <authorList>
            <person name="Ahrendt S.R."/>
            <person name="Quandt C.A."/>
            <person name="Ciobanu D."/>
            <person name="Clum A."/>
            <person name="Salamov A."/>
            <person name="Andreopoulos B."/>
            <person name="Cheng J.F."/>
            <person name="Woyke T."/>
            <person name="Pelin A."/>
            <person name="Henrissat B."/>
            <person name="Reynolds N.K."/>
            <person name="Benny G.L."/>
            <person name="Smith M.E."/>
            <person name="James T.Y."/>
            <person name="Grigoriev I.V."/>
        </authorList>
    </citation>
    <scope>NUCLEOTIDE SEQUENCE [LARGE SCALE GENOMIC DNA]</scope>
    <source>
        <strain evidence="3">Benny S71-1</strain>
    </source>
</reference>
<sequence length="312" mass="33534">MFSSVNAFRNMPSWLSSRKSEAASTTQRDKKCPAGNDRANAASPVTSSFLITEVTEKAAHAHIEAAIKAHAIDEIKRRYETKHRGSGATKKRPYKTGGKLAAYDAKLKPESTLHRSALPHGQHAKGNIVDITATAAAATAAAAAAGGSDHAGGALFAHHRHQPMLLSKPNGKSTAYPRKANEPEETTMLKRALIDILARVARNLFEQVRGHASSAQNARGDQAASNTLVSTFTALTPVRAPKEQQSEFGVHTVISPVRRSTRLLPKDMEVVAAPIVAETDADILASKQADEARLAQLLREQGFAYLPNKLCR</sequence>
<proteinExistence type="predicted"/>
<feature type="region of interest" description="Disordered" evidence="1">
    <location>
        <begin position="15"/>
        <end position="41"/>
    </location>
</feature>
<dbReference type="OrthoDB" id="5600312at2759"/>
<gene>
    <name evidence="2" type="ORF">SYNPS1DRAFT_24938</name>
</gene>
<feature type="compositionally biased region" description="Polar residues" evidence="1">
    <location>
        <begin position="15"/>
        <end position="26"/>
    </location>
</feature>
<organism evidence="2 3">
    <name type="scientific">Syncephalis pseudoplumigaleata</name>
    <dbReference type="NCBI Taxonomy" id="1712513"/>
    <lineage>
        <taxon>Eukaryota</taxon>
        <taxon>Fungi</taxon>
        <taxon>Fungi incertae sedis</taxon>
        <taxon>Zoopagomycota</taxon>
        <taxon>Zoopagomycotina</taxon>
        <taxon>Zoopagomycetes</taxon>
        <taxon>Zoopagales</taxon>
        <taxon>Piptocephalidaceae</taxon>
        <taxon>Syncephalis</taxon>
    </lineage>
</organism>
<accession>A0A4P9YT65</accession>
<dbReference type="EMBL" id="KZ991321">
    <property type="protein sequence ID" value="RKP23087.1"/>
    <property type="molecule type" value="Genomic_DNA"/>
</dbReference>
<evidence type="ECO:0000313" key="2">
    <source>
        <dbReference type="EMBL" id="RKP23087.1"/>
    </source>
</evidence>
<keyword evidence="3" id="KW-1185">Reference proteome</keyword>
<name>A0A4P9YT65_9FUNG</name>